<dbReference type="Proteomes" id="UP000001225">
    <property type="component" value="Chromosome"/>
</dbReference>
<name>A9HZ76_BORPD</name>
<dbReference type="EMBL" id="AM902716">
    <property type="protein sequence ID" value="CAP43915.1"/>
    <property type="molecule type" value="Genomic_DNA"/>
</dbReference>
<sequence length="176" mass="19011">MTTPASFHHLMRRITAPIAGLPLDAALQERLNRQAGPGSALYHDVFAACRQGVAEGWMCAREGGGIRYGRVIKADEGLDGFSVDVVDMNSLAGPHHAHPRGEIDLIMPLDDAARFDGHGAGWLVYGPDTAHSPTVTGGQALVLYLLPEGAIEFTRTESMRTESMRTESTRTDSIRT</sequence>
<organism evidence="1 2">
    <name type="scientific">Bordetella petrii (strain ATCC BAA-461 / DSM 12804 / CCUG 43448 / CIP 107267 / Se-1111R)</name>
    <dbReference type="NCBI Taxonomy" id="340100"/>
    <lineage>
        <taxon>Bacteria</taxon>
        <taxon>Pseudomonadati</taxon>
        <taxon>Pseudomonadota</taxon>
        <taxon>Betaproteobacteria</taxon>
        <taxon>Burkholderiales</taxon>
        <taxon>Alcaligenaceae</taxon>
        <taxon>Bordetella</taxon>
    </lineage>
</organism>
<accession>A9HZ76</accession>
<evidence type="ECO:0000313" key="1">
    <source>
        <dbReference type="EMBL" id="CAP43915.1"/>
    </source>
</evidence>
<dbReference type="AlphaFoldDB" id="A9HZ76"/>
<dbReference type="eggNOG" id="ENOG502ZRZ3">
    <property type="taxonomic scope" value="Bacteria"/>
</dbReference>
<dbReference type="STRING" id="94624.Bpet3572"/>
<evidence type="ECO:0008006" key="3">
    <source>
        <dbReference type="Google" id="ProtNLM"/>
    </source>
</evidence>
<keyword evidence="2" id="KW-1185">Reference proteome</keyword>
<reference evidence="1 2" key="1">
    <citation type="journal article" date="2008" name="BMC Genomics">
        <title>The missing link: Bordetella petrii is endowed with both the metabolic versatility of environmental bacteria and virulence traits of pathogenic Bordetellae.</title>
        <authorList>
            <person name="Gross R."/>
            <person name="Guzman C.A."/>
            <person name="Sebaihia M."/>
            <person name="Martins Dos Santos V.A."/>
            <person name="Pieper D.H."/>
            <person name="Koebnik R."/>
            <person name="Lechner M."/>
            <person name="Bartels D."/>
            <person name="Buhrmester J."/>
            <person name="Choudhuri J.V."/>
            <person name="Ebensen T."/>
            <person name="Gaigalat L."/>
            <person name="Herrmann S."/>
            <person name="Khachane A.N."/>
            <person name="Larisch C."/>
            <person name="Link S."/>
            <person name="Linke B."/>
            <person name="Meyer F."/>
            <person name="Mormann S."/>
            <person name="Nakunst D."/>
            <person name="Rueckert C."/>
            <person name="Schneiker-Bekel S."/>
            <person name="Schulze K."/>
            <person name="Vorhoelter F.J."/>
            <person name="Yevsa T."/>
            <person name="Engle J.T."/>
            <person name="Goldman W.E."/>
            <person name="Puehler A."/>
            <person name="Goebel U.B."/>
            <person name="Goesmann A."/>
            <person name="Bloecker H."/>
            <person name="Kaiser O."/>
            <person name="Martinez-Arias R."/>
        </authorList>
    </citation>
    <scope>NUCLEOTIDE SEQUENCE [LARGE SCALE GENOMIC DNA]</scope>
    <source>
        <strain evidence="2">ATCC BAA-461 / DSM 12804 / CCUG 43448 / CIP 107267 / Se-1111R</strain>
    </source>
</reference>
<dbReference type="Pfam" id="PF16155">
    <property type="entry name" value="PnbB"/>
    <property type="match status" value="1"/>
</dbReference>
<proteinExistence type="predicted"/>
<dbReference type="InterPro" id="IPR032345">
    <property type="entry name" value="PnbB"/>
</dbReference>
<protein>
    <recommendedName>
        <fullName evidence="3">DUF4863 domain-containing protein</fullName>
    </recommendedName>
</protein>
<gene>
    <name evidence="1" type="ordered locus">Bpet3572</name>
</gene>
<dbReference type="KEGG" id="bpt:Bpet3572"/>
<evidence type="ECO:0000313" key="2">
    <source>
        <dbReference type="Proteomes" id="UP000001225"/>
    </source>
</evidence>